<dbReference type="GO" id="GO:0097361">
    <property type="term" value="C:cytosolic [4Fe-4S] assembly targeting complex"/>
    <property type="evidence" value="ECO:0007669"/>
    <property type="project" value="TreeGrafter"/>
</dbReference>
<comment type="caution">
    <text evidence="2">The sequence shown here is derived from an EMBL/GenBank/DDBJ whole genome shotgun (WGS) entry which is preliminary data.</text>
</comment>
<protein>
    <recommendedName>
        <fullName evidence="4">WD domain, G-beta repeat protein</fullName>
    </recommendedName>
</protein>
<gene>
    <name evidence="2" type="ORF">POCTA_138.1.T1780020</name>
</gene>
<name>A0A8S1YP66_PAROT</name>
<dbReference type="InterPro" id="IPR001680">
    <property type="entry name" value="WD40_rpt"/>
</dbReference>
<dbReference type="Proteomes" id="UP000683925">
    <property type="component" value="Unassembled WGS sequence"/>
</dbReference>
<dbReference type="PANTHER" id="PTHR19920:SF0">
    <property type="entry name" value="CYTOSOLIC IRON-SULFUR PROTEIN ASSEMBLY PROTEIN CIAO1-RELATED"/>
    <property type="match status" value="1"/>
</dbReference>
<evidence type="ECO:0008006" key="4">
    <source>
        <dbReference type="Google" id="ProtNLM"/>
    </source>
</evidence>
<evidence type="ECO:0000313" key="2">
    <source>
        <dbReference type="EMBL" id="CAD8214467.1"/>
    </source>
</evidence>
<keyword evidence="3" id="KW-1185">Reference proteome</keyword>
<proteinExistence type="predicted"/>
<reference evidence="2" key="1">
    <citation type="submission" date="2021-01" db="EMBL/GenBank/DDBJ databases">
        <authorList>
            <consortium name="Genoscope - CEA"/>
            <person name="William W."/>
        </authorList>
    </citation>
    <scope>NUCLEOTIDE SEQUENCE</scope>
</reference>
<dbReference type="Pfam" id="PF00400">
    <property type="entry name" value="WD40"/>
    <property type="match status" value="2"/>
</dbReference>
<dbReference type="OrthoDB" id="431715at2759"/>
<sequence>MSKEMFIRQLEYDFKVIEKQLDQSFDKINNLIDQVFIMDSPIYKLSCPKQELYLLKDPQFNLIDQTNFKSNIVQEVKPLIISKITQQVNLKQQSDQQLQQSSLPQSQSIQCPSQFKPFNYQIIKDNSIYQNEWCCAMAYNKDCSCVALSCDKQIKIYEFKQAILKQIHVLYQHQKDVLTLSFMKKSNQFISGDSGGSILIWSINKKWYCSQTIQAHIGSIRCLIMNNNEDLFITSSYDNTIKFWVKQNDWIWQQTITDHKLQVNQLSLNDKENKVISCGEDKLILVIEYFESDKKWIVIQNITVEDLGCRICFINNNQFTFQPIIGNLMHVYQMNNISKQFVKTKDINVNESDSDFGELFPQQFLKQKQLLVSKHGNSINLIRKTEVDQFIVEQSIQFDSYYIFGQMSDDGEYLITWDSQSNQIQIRKYAEQ</sequence>
<evidence type="ECO:0000313" key="3">
    <source>
        <dbReference type="Proteomes" id="UP000683925"/>
    </source>
</evidence>
<dbReference type="PROSITE" id="PS50082">
    <property type="entry name" value="WD_REPEATS_2"/>
    <property type="match status" value="2"/>
</dbReference>
<evidence type="ECO:0000256" key="1">
    <source>
        <dbReference type="PROSITE-ProRule" id="PRU00221"/>
    </source>
</evidence>
<dbReference type="GO" id="GO:0016226">
    <property type="term" value="P:iron-sulfur cluster assembly"/>
    <property type="evidence" value="ECO:0007669"/>
    <property type="project" value="TreeGrafter"/>
</dbReference>
<dbReference type="PROSITE" id="PS50294">
    <property type="entry name" value="WD_REPEATS_REGION"/>
    <property type="match status" value="1"/>
</dbReference>
<feature type="repeat" description="WD" evidence="1">
    <location>
        <begin position="170"/>
        <end position="204"/>
    </location>
</feature>
<dbReference type="EMBL" id="CAJJDP010000182">
    <property type="protein sequence ID" value="CAD8214467.1"/>
    <property type="molecule type" value="Genomic_DNA"/>
</dbReference>
<organism evidence="2 3">
    <name type="scientific">Paramecium octaurelia</name>
    <dbReference type="NCBI Taxonomy" id="43137"/>
    <lineage>
        <taxon>Eukaryota</taxon>
        <taxon>Sar</taxon>
        <taxon>Alveolata</taxon>
        <taxon>Ciliophora</taxon>
        <taxon>Intramacronucleata</taxon>
        <taxon>Oligohymenophorea</taxon>
        <taxon>Peniculida</taxon>
        <taxon>Parameciidae</taxon>
        <taxon>Paramecium</taxon>
    </lineage>
</organism>
<dbReference type="AlphaFoldDB" id="A0A8S1YP66"/>
<accession>A0A8S1YP66</accession>
<dbReference type="SMART" id="SM00320">
    <property type="entry name" value="WD40"/>
    <property type="match status" value="4"/>
</dbReference>
<keyword evidence="1" id="KW-0853">WD repeat</keyword>
<dbReference type="OMA" id="YSICFIN"/>
<dbReference type="PANTHER" id="PTHR19920">
    <property type="entry name" value="WD40 PROTEIN CIAO1"/>
    <property type="match status" value="1"/>
</dbReference>
<feature type="repeat" description="WD" evidence="1">
    <location>
        <begin position="213"/>
        <end position="244"/>
    </location>
</feature>